<organism evidence="7 8">
    <name type="scientific">Biomphalaria glabrata</name>
    <name type="common">Bloodfluke planorb</name>
    <name type="synonym">Freshwater snail</name>
    <dbReference type="NCBI Taxonomy" id="6526"/>
    <lineage>
        <taxon>Eukaryota</taxon>
        <taxon>Metazoa</taxon>
        <taxon>Spiralia</taxon>
        <taxon>Lophotrochozoa</taxon>
        <taxon>Mollusca</taxon>
        <taxon>Gastropoda</taxon>
        <taxon>Heterobranchia</taxon>
        <taxon>Euthyneura</taxon>
        <taxon>Panpulmonata</taxon>
        <taxon>Hygrophila</taxon>
        <taxon>Lymnaeoidea</taxon>
        <taxon>Planorbidae</taxon>
        <taxon>Biomphalaria</taxon>
    </lineage>
</organism>
<accession>A0A9W3B6C2</accession>
<comment type="similarity">
    <text evidence="1 4">Belongs to the glycosyl hydrolase 5 (cellulase A) family.</text>
</comment>
<evidence type="ECO:0000256" key="5">
    <source>
        <dbReference type="SAM" id="SignalP"/>
    </source>
</evidence>
<dbReference type="GO" id="GO:0000272">
    <property type="term" value="P:polysaccharide catabolic process"/>
    <property type="evidence" value="ECO:0007669"/>
    <property type="project" value="InterPro"/>
</dbReference>
<keyword evidence="5" id="KW-0732">Signal</keyword>
<gene>
    <name evidence="8" type="primary">LOC106056649</name>
</gene>
<dbReference type="OrthoDB" id="406631at2759"/>
<evidence type="ECO:0000313" key="7">
    <source>
        <dbReference type="Proteomes" id="UP001165740"/>
    </source>
</evidence>
<evidence type="ECO:0000259" key="6">
    <source>
        <dbReference type="Pfam" id="PF00150"/>
    </source>
</evidence>
<reference evidence="8" key="1">
    <citation type="submission" date="2025-08" db="UniProtKB">
        <authorList>
            <consortium name="RefSeq"/>
        </authorList>
    </citation>
    <scope>IDENTIFICATION</scope>
</reference>
<dbReference type="InterPro" id="IPR017853">
    <property type="entry name" value="GH"/>
</dbReference>
<evidence type="ECO:0000256" key="1">
    <source>
        <dbReference type="ARBA" id="ARBA00005641"/>
    </source>
</evidence>
<sequence length="371" mass="40676">MDKTITCLLLVFSVLKLALSARLAVSGNHFTFNGQRVFLSGGNLPWIQYAHDFGDHQWASRKSAVNSQLAALKAAGGNSLRLWIHIQGETTPAFDGNGYVTAPDHQGTLINDFKDMLNLAQSHDILVFPTLWNAAVNQDNSHRLDGLIVDERKLQSYIDKVLTPLATAVKGHPALGAWDIMNEPEGMINPDIGNSDRCYDATALKNSGAGWAAKKYGYHDIIRFVNWQAAAIKHVDPGFLVTVGAWNPKSNTDRFGFVDHYSDACLLKGGKPNGKLDFYQVHSYSYQGNFDNVSPFKHSAGDFGTGKPIVVGEFWEQDGGGMNINQLFEYVYNHGYAGAWSWDLQAHGANQRGGISHIKGLTSNGVIPINV</sequence>
<dbReference type="AlphaFoldDB" id="A0A9W3B6C2"/>
<feature type="domain" description="Glycoside hydrolase family 5" evidence="6">
    <location>
        <begin position="56"/>
        <end position="346"/>
    </location>
</feature>
<proteinExistence type="inferred from homology"/>
<feature type="chain" id="PRO_5040840956" evidence="5">
    <location>
        <begin position="21"/>
        <end position="371"/>
    </location>
</feature>
<keyword evidence="3 4" id="KW-0326">Glycosidase</keyword>
<evidence type="ECO:0000256" key="4">
    <source>
        <dbReference type="RuleBase" id="RU361153"/>
    </source>
</evidence>
<dbReference type="PANTHER" id="PTHR37398:SF3">
    <property type="entry name" value="GLYCOSIDE HYDROLASE FAMILY 5 DOMAIN-CONTAINING PROTEIN"/>
    <property type="match status" value="1"/>
</dbReference>
<protein>
    <submittedName>
        <fullName evidence="8">Mannan endo-1,4-beta-mannosidase-like</fullName>
    </submittedName>
</protein>
<keyword evidence="2 4" id="KW-0378">Hydrolase</keyword>
<dbReference type="Proteomes" id="UP001165740">
    <property type="component" value="Chromosome 8"/>
</dbReference>
<dbReference type="Pfam" id="PF00150">
    <property type="entry name" value="Cellulase"/>
    <property type="match status" value="1"/>
</dbReference>
<dbReference type="OMA" id="IHSYDWQ"/>
<dbReference type="RefSeq" id="XP_055895021.1">
    <property type="nucleotide sequence ID" value="XM_056039046.1"/>
</dbReference>
<dbReference type="GO" id="GO:0004553">
    <property type="term" value="F:hydrolase activity, hydrolyzing O-glycosyl compounds"/>
    <property type="evidence" value="ECO:0007669"/>
    <property type="project" value="InterPro"/>
</dbReference>
<evidence type="ECO:0000313" key="8">
    <source>
        <dbReference type="RefSeq" id="XP_055895021.1"/>
    </source>
</evidence>
<keyword evidence="7" id="KW-1185">Reference proteome</keyword>
<dbReference type="InterPro" id="IPR001547">
    <property type="entry name" value="Glyco_hydro_5"/>
</dbReference>
<dbReference type="PANTHER" id="PTHR37398">
    <property type="entry name" value="ENDO-BETA-1,4-MANNANASE"/>
    <property type="match status" value="1"/>
</dbReference>
<dbReference type="GeneID" id="106056649"/>
<feature type="signal peptide" evidence="5">
    <location>
        <begin position="1"/>
        <end position="20"/>
    </location>
</feature>
<evidence type="ECO:0000256" key="3">
    <source>
        <dbReference type="ARBA" id="ARBA00023295"/>
    </source>
</evidence>
<name>A0A9W3B6C2_BIOGL</name>
<dbReference type="SUPFAM" id="SSF51445">
    <property type="entry name" value="(Trans)glycosidases"/>
    <property type="match status" value="1"/>
</dbReference>
<dbReference type="Gene3D" id="3.20.20.80">
    <property type="entry name" value="Glycosidases"/>
    <property type="match status" value="1"/>
</dbReference>
<evidence type="ECO:0000256" key="2">
    <source>
        <dbReference type="ARBA" id="ARBA00022801"/>
    </source>
</evidence>